<dbReference type="Proteomes" id="UP001301958">
    <property type="component" value="Unassembled WGS sequence"/>
</dbReference>
<gene>
    <name evidence="1" type="ORF">QBC38DRAFT_1211</name>
</gene>
<proteinExistence type="predicted"/>
<name>A0AAN7BZE6_9PEZI</name>
<dbReference type="AlphaFoldDB" id="A0AAN7BZE6"/>
<accession>A0AAN7BZE6</accession>
<evidence type="ECO:0000313" key="2">
    <source>
        <dbReference type="Proteomes" id="UP001301958"/>
    </source>
</evidence>
<protein>
    <submittedName>
        <fullName evidence="1">Uncharacterized protein</fullName>
    </submittedName>
</protein>
<evidence type="ECO:0000313" key="1">
    <source>
        <dbReference type="EMBL" id="KAK4232469.1"/>
    </source>
</evidence>
<organism evidence="1 2">
    <name type="scientific">Podospora fimiseda</name>
    <dbReference type="NCBI Taxonomy" id="252190"/>
    <lineage>
        <taxon>Eukaryota</taxon>
        <taxon>Fungi</taxon>
        <taxon>Dikarya</taxon>
        <taxon>Ascomycota</taxon>
        <taxon>Pezizomycotina</taxon>
        <taxon>Sordariomycetes</taxon>
        <taxon>Sordariomycetidae</taxon>
        <taxon>Sordariales</taxon>
        <taxon>Podosporaceae</taxon>
        <taxon>Podospora</taxon>
    </lineage>
</organism>
<reference evidence="1" key="2">
    <citation type="submission" date="2023-05" db="EMBL/GenBank/DDBJ databases">
        <authorList>
            <consortium name="Lawrence Berkeley National Laboratory"/>
            <person name="Steindorff A."/>
            <person name="Hensen N."/>
            <person name="Bonometti L."/>
            <person name="Westerberg I."/>
            <person name="Brannstrom I.O."/>
            <person name="Guillou S."/>
            <person name="Cros-Aarteil S."/>
            <person name="Calhoun S."/>
            <person name="Haridas S."/>
            <person name="Kuo A."/>
            <person name="Mondo S."/>
            <person name="Pangilinan J."/>
            <person name="Riley R."/>
            <person name="Labutti K."/>
            <person name="Andreopoulos B."/>
            <person name="Lipzen A."/>
            <person name="Chen C."/>
            <person name="Yanf M."/>
            <person name="Daum C."/>
            <person name="Ng V."/>
            <person name="Clum A."/>
            <person name="Ohm R."/>
            <person name="Martin F."/>
            <person name="Silar P."/>
            <person name="Natvig D."/>
            <person name="Lalanne C."/>
            <person name="Gautier V."/>
            <person name="Ament-Velasquez S.L."/>
            <person name="Kruys A."/>
            <person name="Hutchinson M.I."/>
            <person name="Powell A.J."/>
            <person name="Barry K."/>
            <person name="Miller A.N."/>
            <person name="Grigoriev I.V."/>
            <person name="Debuchy R."/>
            <person name="Gladieux P."/>
            <person name="Thoren M.H."/>
            <person name="Johannesson H."/>
        </authorList>
    </citation>
    <scope>NUCLEOTIDE SEQUENCE</scope>
    <source>
        <strain evidence="1">CBS 990.96</strain>
    </source>
</reference>
<keyword evidence="2" id="KW-1185">Reference proteome</keyword>
<sequence>MSRLDSGAPKLCFPAPPPISPQSLLRTRAVLLCSRSTFGGSLACGYACLLTMYRSGADGRGCGQCCSCTKRYMVDLLQALSCISGRQMDLGQALFPRSPSSCGGQQRQPENSSPLMIISHLRFSCRASRLGLRRFHFATLSCLGLHILAPFTQGKPAGPTSIGQKQWMKGDRWWRGPRAKRGKIETTTMEQTMHPPHVVGVEMIRPQRLYQLATAYASTSRGSHFEPHISVNVHLTNPFTLSLSSFRHAPGCI</sequence>
<comment type="caution">
    <text evidence="1">The sequence shown here is derived from an EMBL/GenBank/DDBJ whole genome shotgun (WGS) entry which is preliminary data.</text>
</comment>
<dbReference type="EMBL" id="MU865287">
    <property type="protein sequence ID" value="KAK4232469.1"/>
    <property type="molecule type" value="Genomic_DNA"/>
</dbReference>
<reference evidence="1" key="1">
    <citation type="journal article" date="2023" name="Mol. Phylogenet. Evol.">
        <title>Genome-scale phylogeny and comparative genomics of the fungal order Sordariales.</title>
        <authorList>
            <person name="Hensen N."/>
            <person name="Bonometti L."/>
            <person name="Westerberg I."/>
            <person name="Brannstrom I.O."/>
            <person name="Guillou S."/>
            <person name="Cros-Aarteil S."/>
            <person name="Calhoun S."/>
            <person name="Haridas S."/>
            <person name="Kuo A."/>
            <person name="Mondo S."/>
            <person name="Pangilinan J."/>
            <person name="Riley R."/>
            <person name="LaButti K."/>
            <person name="Andreopoulos B."/>
            <person name="Lipzen A."/>
            <person name="Chen C."/>
            <person name="Yan M."/>
            <person name="Daum C."/>
            <person name="Ng V."/>
            <person name="Clum A."/>
            <person name="Steindorff A."/>
            <person name="Ohm R.A."/>
            <person name="Martin F."/>
            <person name="Silar P."/>
            <person name="Natvig D.O."/>
            <person name="Lalanne C."/>
            <person name="Gautier V."/>
            <person name="Ament-Velasquez S.L."/>
            <person name="Kruys A."/>
            <person name="Hutchinson M.I."/>
            <person name="Powell A.J."/>
            <person name="Barry K."/>
            <person name="Miller A.N."/>
            <person name="Grigoriev I.V."/>
            <person name="Debuchy R."/>
            <person name="Gladieux P."/>
            <person name="Hiltunen Thoren M."/>
            <person name="Johannesson H."/>
        </authorList>
    </citation>
    <scope>NUCLEOTIDE SEQUENCE</scope>
    <source>
        <strain evidence="1">CBS 990.96</strain>
    </source>
</reference>